<evidence type="ECO:0000256" key="2">
    <source>
        <dbReference type="ARBA" id="ARBA00013064"/>
    </source>
</evidence>
<dbReference type="PANTHER" id="PTHR19134">
    <property type="entry name" value="RECEPTOR-TYPE TYROSINE-PROTEIN PHOSPHATASE"/>
    <property type="match status" value="1"/>
</dbReference>
<reference evidence="9" key="1">
    <citation type="journal article" date="2023" name="PLoS Negl. Trop. Dis.">
        <title>A genome sequence for Biomphalaria pfeifferi, the major vector snail for the human-infecting parasite Schistosoma mansoni.</title>
        <authorList>
            <person name="Bu L."/>
            <person name="Lu L."/>
            <person name="Laidemitt M.R."/>
            <person name="Zhang S.M."/>
            <person name="Mutuku M."/>
            <person name="Mkoji G."/>
            <person name="Steinauer M."/>
            <person name="Loker E.S."/>
        </authorList>
    </citation>
    <scope>NUCLEOTIDE SEQUENCE</scope>
    <source>
        <strain evidence="9">KasaAsao</strain>
    </source>
</reference>
<proteinExistence type="inferred from homology"/>
<reference evidence="9" key="2">
    <citation type="submission" date="2023-04" db="EMBL/GenBank/DDBJ databases">
        <authorList>
            <person name="Bu L."/>
            <person name="Lu L."/>
            <person name="Laidemitt M.R."/>
            <person name="Zhang S.M."/>
            <person name="Mutuku M."/>
            <person name="Mkoji G."/>
            <person name="Steinauer M."/>
            <person name="Loker E.S."/>
        </authorList>
    </citation>
    <scope>NUCLEOTIDE SEQUENCE</scope>
    <source>
        <strain evidence="9">KasaAsao</strain>
        <tissue evidence="9">Whole Snail</tissue>
    </source>
</reference>
<dbReference type="SMART" id="SM00194">
    <property type="entry name" value="PTPc"/>
    <property type="match status" value="2"/>
</dbReference>
<dbReference type="PRINTS" id="PR00700">
    <property type="entry name" value="PRTYPHPHTASE"/>
</dbReference>
<dbReference type="InterPro" id="IPR016130">
    <property type="entry name" value="Tyr_Pase_AS"/>
</dbReference>
<dbReference type="PROSITE" id="PS50056">
    <property type="entry name" value="TYR_PHOSPHATASE_2"/>
    <property type="match status" value="2"/>
</dbReference>
<dbReference type="SUPFAM" id="SSF52799">
    <property type="entry name" value="(Phosphotyrosine protein) phosphatases II"/>
    <property type="match status" value="2"/>
</dbReference>
<evidence type="ECO:0000256" key="1">
    <source>
        <dbReference type="ARBA" id="ARBA00009580"/>
    </source>
</evidence>
<dbReference type="SMART" id="SM00404">
    <property type="entry name" value="PTPc_motif"/>
    <property type="match status" value="2"/>
</dbReference>
<dbReference type="Gene3D" id="2.60.120.260">
    <property type="entry name" value="Galactose-binding domain-like"/>
    <property type="match status" value="1"/>
</dbReference>
<sequence length="1020" mass="115894">RNIALKQPTNQTSLYSNANSSLAVDGNTNSIYGDGSCTHTNETDKKPTWTVRLNNTFLVNRFVLYNRVPKQLDDKEKGIGDRLKHFLLQVYSDQNELEVNYTDPYNDIQNIYFINNYTRVSVSSVSILATTPGSNDGIQKYLTLCEVELYGDCPVNRSGLECKEPCQSSCTKHFCNNEIGTCICLGFKNPPDYCEKGTWGLNCSRSCHTNCYNTSCNRISGMCDLGCQAGFESLTCEKECDDGKWGENCVYNCTQCWLSQCNRTTGLCEAGCHGFQNPPICNQSCEKGTWGLNCSQSCFINCYNTSCDRISGVCNLGCQAGFESSTCDKELPKNESSPSNVGVIVGPIVAAILLIALIIVIIVFCRRRQRTHKNTQQPELNPALSLHDKPADLDIATKRISLEPLHNDNDKSVIIENETSTDNEYVNTVNTDTSIPVAELNNFMASHNATFFTQQFQDIPSPDNVSTEYANNVSNKLKNRYKNICTYDHSRVNLKINTDKDEGDYINASYIRGYNDQVEFIASQGPNKTILHDFVRMLWEQNVEKVVMLTNLTEEGKMKCEQYWPAEGKTSFGDIKMRLVSSETLTDYTIRHLEITKKNEVTHHLTQFHFHTWPDKGVPEAPWSLLNFIHRISTKTTTHHIVVHCSAGVGRTGTFIAIHNLLRQAKETGRLDFFKIVSRLREDRVFMVQTATQFEFLHKVVQAALLTTDKTIQLDGLKNTENGINSLALRVLDSEFQTLCSVCDIVNKSQVTTEDGNETTDDVYQNTSKISQQEKNRFPSIVPRRQYRPYLECDDSSFGDYINAVFVPGLKQKDQHFLTQLPMPGTVDDFWRLVTQYKITIIIDFEFEDHTDDSTIANYVPMSSNTRFKTELFEITSHSYKQTLIWDEQHLTVSQVDQTRELKHEVVHIRTGFKDLNTMKWVQLIKHLQLLNVAGKKVAFLCRNGAKWSGLACTLCLMLERMDHESYVNIPLIVGALKFIRPEVIPTVADYRVLYEVLERYTETSSQYSNVGNKFLKEML</sequence>
<feature type="domain" description="Tyrosine-protein phosphatase" evidence="7">
    <location>
        <begin position="732"/>
        <end position="1001"/>
    </location>
</feature>
<dbReference type="EC" id="3.1.3.48" evidence="2"/>
<evidence type="ECO:0000256" key="3">
    <source>
        <dbReference type="ARBA" id="ARBA00022801"/>
    </source>
</evidence>
<keyword evidence="3" id="KW-0378">Hydrolase</keyword>
<feature type="domain" description="Tyrosine specific protein phosphatases" evidence="8">
    <location>
        <begin position="919"/>
        <end position="992"/>
    </location>
</feature>
<evidence type="ECO:0000256" key="6">
    <source>
        <dbReference type="SAM" id="Phobius"/>
    </source>
</evidence>
<keyword evidence="4" id="KW-0904">Protein phosphatase</keyword>
<dbReference type="GO" id="GO:0004725">
    <property type="term" value="F:protein tyrosine phosphatase activity"/>
    <property type="evidence" value="ECO:0007669"/>
    <property type="project" value="UniProtKB-EC"/>
</dbReference>
<keyword evidence="6" id="KW-0812">Transmembrane</keyword>
<evidence type="ECO:0000259" key="7">
    <source>
        <dbReference type="PROSITE" id="PS50055"/>
    </source>
</evidence>
<feature type="transmembrane region" description="Helical" evidence="6">
    <location>
        <begin position="341"/>
        <end position="365"/>
    </location>
</feature>
<protein>
    <recommendedName>
        <fullName evidence="2">protein-tyrosine-phosphatase</fullName>
        <ecNumber evidence="2">3.1.3.48</ecNumber>
    </recommendedName>
</protein>
<feature type="domain" description="Tyrosine specific protein phosphatases" evidence="8">
    <location>
        <begin position="626"/>
        <end position="695"/>
    </location>
</feature>
<comment type="similarity">
    <text evidence="1">Belongs to the protein-tyrosine phosphatase family.</text>
</comment>
<evidence type="ECO:0000256" key="4">
    <source>
        <dbReference type="ARBA" id="ARBA00022912"/>
    </source>
</evidence>
<dbReference type="Pfam" id="PF00102">
    <property type="entry name" value="Y_phosphatase"/>
    <property type="match status" value="2"/>
</dbReference>
<dbReference type="Pfam" id="PF22633">
    <property type="entry name" value="F5_F8_type_C_2"/>
    <property type="match status" value="1"/>
</dbReference>
<name>A0AAD8FIB1_BIOPF</name>
<keyword evidence="9" id="KW-0675">Receptor</keyword>
<feature type="domain" description="Tyrosine-protein phosphatase" evidence="7">
    <location>
        <begin position="452"/>
        <end position="704"/>
    </location>
</feature>
<keyword evidence="6" id="KW-0472">Membrane</keyword>
<dbReference type="Gene3D" id="3.90.190.10">
    <property type="entry name" value="Protein tyrosine phosphatase superfamily"/>
    <property type="match status" value="2"/>
</dbReference>
<dbReference type="InterPro" id="IPR000387">
    <property type="entry name" value="Tyr_Pase_dom"/>
</dbReference>
<dbReference type="PANTHER" id="PTHR19134:SF562">
    <property type="entry name" value="PROTEIN-TYROSINE-PHOSPHATASE"/>
    <property type="match status" value="1"/>
</dbReference>
<dbReference type="InterPro" id="IPR008979">
    <property type="entry name" value="Galactose-bd-like_sf"/>
</dbReference>
<dbReference type="Gene3D" id="2.170.300.10">
    <property type="entry name" value="Tie2 ligand-binding domain superfamily"/>
    <property type="match status" value="1"/>
</dbReference>
<keyword evidence="10" id="KW-1185">Reference proteome</keyword>
<dbReference type="PROSITE" id="PS00383">
    <property type="entry name" value="TYR_PHOSPHATASE_1"/>
    <property type="match status" value="1"/>
</dbReference>
<comment type="catalytic activity">
    <reaction evidence="5">
        <text>O-phospho-L-tyrosyl-[protein] + H2O = L-tyrosyl-[protein] + phosphate</text>
        <dbReference type="Rhea" id="RHEA:10684"/>
        <dbReference type="Rhea" id="RHEA-COMP:10136"/>
        <dbReference type="Rhea" id="RHEA-COMP:20101"/>
        <dbReference type="ChEBI" id="CHEBI:15377"/>
        <dbReference type="ChEBI" id="CHEBI:43474"/>
        <dbReference type="ChEBI" id="CHEBI:46858"/>
        <dbReference type="ChEBI" id="CHEBI:61978"/>
        <dbReference type="EC" id="3.1.3.48"/>
    </reaction>
</comment>
<dbReference type="InterPro" id="IPR029021">
    <property type="entry name" value="Prot-tyrosine_phosphatase-like"/>
</dbReference>
<dbReference type="InterPro" id="IPR000242">
    <property type="entry name" value="PTP_cat"/>
</dbReference>
<evidence type="ECO:0000313" key="9">
    <source>
        <dbReference type="EMBL" id="KAK0064983.1"/>
    </source>
</evidence>
<dbReference type="InterPro" id="IPR050348">
    <property type="entry name" value="Protein-Tyr_Phosphatase"/>
</dbReference>
<organism evidence="9 10">
    <name type="scientific">Biomphalaria pfeifferi</name>
    <name type="common">Bloodfluke planorb</name>
    <name type="synonym">Freshwater snail</name>
    <dbReference type="NCBI Taxonomy" id="112525"/>
    <lineage>
        <taxon>Eukaryota</taxon>
        <taxon>Metazoa</taxon>
        <taxon>Spiralia</taxon>
        <taxon>Lophotrochozoa</taxon>
        <taxon>Mollusca</taxon>
        <taxon>Gastropoda</taxon>
        <taxon>Heterobranchia</taxon>
        <taxon>Euthyneura</taxon>
        <taxon>Panpulmonata</taxon>
        <taxon>Hygrophila</taxon>
        <taxon>Lymnaeoidea</taxon>
        <taxon>Planorbidae</taxon>
        <taxon>Biomphalaria</taxon>
    </lineage>
</organism>
<evidence type="ECO:0000259" key="8">
    <source>
        <dbReference type="PROSITE" id="PS50056"/>
    </source>
</evidence>
<keyword evidence="6" id="KW-1133">Transmembrane helix</keyword>
<dbReference type="PROSITE" id="PS50055">
    <property type="entry name" value="TYR_PHOSPHATASE_PTP"/>
    <property type="match status" value="2"/>
</dbReference>
<dbReference type="Proteomes" id="UP001233172">
    <property type="component" value="Unassembled WGS sequence"/>
</dbReference>
<dbReference type="SUPFAM" id="SSF49785">
    <property type="entry name" value="Galactose-binding domain-like"/>
    <property type="match status" value="1"/>
</dbReference>
<comment type="caution">
    <text evidence="9">The sequence shown here is derived from an EMBL/GenBank/DDBJ whole genome shotgun (WGS) entry which is preliminary data.</text>
</comment>
<gene>
    <name evidence="9" type="ORF">Bpfe_005541</name>
</gene>
<accession>A0AAD8FIB1</accession>
<feature type="non-terminal residue" evidence="9">
    <location>
        <position position="1020"/>
    </location>
</feature>
<dbReference type="InterPro" id="IPR003595">
    <property type="entry name" value="Tyr_Pase_cat"/>
</dbReference>
<dbReference type="AlphaFoldDB" id="A0AAD8FIB1"/>
<evidence type="ECO:0000256" key="5">
    <source>
        <dbReference type="ARBA" id="ARBA00051722"/>
    </source>
</evidence>
<dbReference type="EMBL" id="JASAOG010000015">
    <property type="protein sequence ID" value="KAK0064983.1"/>
    <property type="molecule type" value="Genomic_DNA"/>
</dbReference>
<evidence type="ECO:0000313" key="10">
    <source>
        <dbReference type="Proteomes" id="UP001233172"/>
    </source>
</evidence>
<dbReference type="FunFam" id="3.90.190.10:FF:000102">
    <property type="entry name" value="Receptor-type tyrosine-protein phosphatase"/>
    <property type="match status" value="1"/>
</dbReference>